<keyword evidence="3" id="KW-1185">Reference proteome</keyword>
<dbReference type="eggNOG" id="COG3637">
    <property type="taxonomic scope" value="Bacteria"/>
</dbReference>
<organism evidence="2 3">
    <name type="scientific">Thalassolituus oleivorans MIL-1</name>
    <dbReference type="NCBI Taxonomy" id="1298593"/>
    <lineage>
        <taxon>Bacteria</taxon>
        <taxon>Pseudomonadati</taxon>
        <taxon>Pseudomonadota</taxon>
        <taxon>Gammaproteobacteria</taxon>
        <taxon>Oceanospirillales</taxon>
        <taxon>Oceanospirillaceae</taxon>
        <taxon>Thalassolituus</taxon>
    </lineage>
</organism>
<name>M5DSS0_9GAMM</name>
<proteinExistence type="predicted"/>
<dbReference type="AlphaFoldDB" id="M5DSS0"/>
<accession>M5DSS0</accession>
<dbReference type="NCBIfam" id="TIGR04219">
    <property type="entry name" value="OMP_w_GlyGly"/>
    <property type="match status" value="1"/>
</dbReference>
<dbReference type="InterPro" id="IPR026387">
    <property type="entry name" value="OMP_w_GlyGly"/>
</dbReference>
<protein>
    <recommendedName>
        <fullName evidence="4">Outer membrane protein</fullName>
    </recommendedName>
</protein>
<evidence type="ECO:0008006" key="4">
    <source>
        <dbReference type="Google" id="ProtNLM"/>
    </source>
</evidence>
<dbReference type="Proteomes" id="UP000011866">
    <property type="component" value="Chromosome"/>
</dbReference>
<dbReference type="HOGENOM" id="CLU_093491_1_0_6"/>
<dbReference type="RefSeq" id="WP_015487253.1">
    <property type="nucleotide sequence ID" value="NC_020888.1"/>
</dbReference>
<keyword evidence="1" id="KW-0732">Signal</keyword>
<sequence length="253" mass="26742">MKKTAIAAFIVALAPVASHADLLFTVGAKASVWNAEPTGQIDDDISVDSSNNGLGLDSENGTQLTVFFEHPVPMLPNIKLKQTSLDLSGDGTLALSTSFNGQAFAGPVTSDLDLSHTDVTLYWGLPLPLPYVDINFGLTGRMFDGYAEVSNTLSGTERVDLDATVPMVYGAVKVDTPFGVYAQVDVNYIGYSGNTLSDISYGLGYDLPVPIADIGLEAGYRSLSMKTDEDLTDIATDVDVSGLYYGASVSIGF</sequence>
<feature type="signal peptide" evidence="1">
    <location>
        <begin position="1"/>
        <end position="20"/>
    </location>
</feature>
<reference evidence="2 3" key="1">
    <citation type="journal article" date="2013" name="Genome Announc.">
        <title>Genome Sequence of Thalassolituus oleivorans MIL-1 (DSM 14913T).</title>
        <authorList>
            <person name="Golyshin P.N."/>
            <person name="Werner J."/>
            <person name="Chernikova T.N."/>
            <person name="Tran H."/>
            <person name="Ferrer M."/>
            <person name="Yakimov M.M."/>
            <person name="Teeling H."/>
            <person name="Golyshina O.V."/>
        </authorList>
    </citation>
    <scope>NUCLEOTIDE SEQUENCE [LARGE SCALE GENOMIC DNA]</scope>
    <source>
        <strain evidence="2 3">MIL-1</strain>
    </source>
</reference>
<gene>
    <name evidence="2" type="ORF">TOL_2126</name>
</gene>
<dbReference type="EMBL" id="HF680312">
    <property type="protein sequence ID" value="CCU72533.1"/>
    <property type="molecule type" value="Genomic_DNA"/>
</dbReference>
<dbReference type="GeneID" id="79176943"/>
<dbReference type="PATRIC" id="fig|1298593.3.peg.2027"/>
<feature type="chain" id="PRO_5004065546" description="Outer membrane protein" evidence="1">
    <location>
        <begin position="21"/>
        <end position="253"/>
    </location>
</feature>
<evidence type="ECO:0000313" key="3">
    <source>
        <dbReference type="Proteomes" id="UP000011866"/>
    </source>
</evidence>
<dbReference type="STRING" id="187493.CN03_07610"/>
<dbReference type="KEGG" id="tol:TOL_2126"/>
<evidence type="ECO:0000256" key="1">
    <source>
        <dbReference type="SAM" id="SignalP"/>
    </source>
</evidence>
<evidence type="ECO:0000313" key="2">
    <source>
        <dbReference type="EMBL" id="CCU72533.1"/>
    </source>
</evidence>